<name>A0A368NKR8_9GAMM</name>
<organism evidence="1 2">
    <name type="scientific">Corallincola holothuriorum</name>
    <dbReference type="NCBI Taxonomy" id="2282215"/>
    <lineage>
        <taxon>Bacteria</taxon>
        <taxon>Pseudomonadati</taxon>
        <taxon>Pseudomonadota</taxon>
        <taxon>Gammaproteobacteria</taxon>
        <taxon>Alteromonadales</taxon>
        <taxon>Psychromonadaceae</taxon>
        <taxon>Corallincola</taxon>
    </lineage>
</organism>
<sequence length="142" mass="15730">MGSEKEEEWLSQNLDRISEVKSEILSMSELTVVYVQSDIVDGSFFHKPTSEEVEAYNGIRAKLHSLGISRAEVDLRSGGVGFVTYDSGVFGDIYQSFDFIPAPSKSVKLTTPEVWSCKKLDVELWYVCEGVAASDTPNKASH</sequence>
<evidence type="ECO:0000313" key="2">
    <source>
        <dbReference type="Proteomes" id="UP000252558"/>
    </source>
</evidence>
<proteinExistence type="predicted"/>
<keyword evidence="2" id="KW-1185">Reference proteome</keyword>
<reference evidence="1 2" key="1">
    <citation type="submission" date="2018-07" db="EMBL/GenBank/DDBJ databases">
        <title>Corallincola holothuriorum sp. nov., a new facultative anaerobe isolated from sea cucumber Apostichopus japonicus.</title>
        <authorList>
            <person name="Xia H."/>
        </authorList>
    </citation>
    <scope>NUCLEOTIDE SEQUENCE [LARGE SCALE GENOMIC DNA]</scope>
    <source>
        <strain evidence="1 2">C4</strain>
    </source>
</reference>
<dbReference type="AlphaFoldDB" id="A0A368NKR8"/>
<comment type="caution">
    <text evidence="1">The sequence shown here is derived from an EMBL/GenBank/DDBJ whole genome shotgun (WGS) entry which is preliminary data.</text>
</comment>
<gene>
    <name evidence="1" type="ORF">DU002_10335</name>
</gene>
<dbReference type="Proteomes" id="UP000252558">
    <property type="component" value="Unassembled WGS sequence"/>
</dbReference>
<evidence type="ECO:0000313" key="1">
    <source>
        <dbReference type="EMBL" id="RCU50009.1"/>
    </source>
</evidence>
<dbReference type="EMBL" id="QPID01000005">
    <property type="protein sequence ID" value="RCU50009.1"/>
    <property type="molecule type" value="Genomic_DNA"/>
</dbReference>
<protein>
    <submittedName>
        <fullName evidence="1">Uncharacterized protein</fullName>
    </submittedName>
</protein>
<accession>A0A368NKR8</accession>